<evidence type="ECO:0000313" key="10">
    <source>
        <dbReference type="Proteomes" id="UP000237749"/>
    </source>
</evidence>
<feature type="transmembrane region" description="Helical" evidence="7">
    <location>
        <begin position="22"/>
        <end position="42"/>
    </location>
</feature>
<evidence type="ECO:0000313" key="9">
    <source>
        <dbReference type="EMBL" id="PPK80240.1"/>
    </source>
</evidence>
<evidence type="ECO:0000256" key="2">
    <source>
        <dbReference type="ARBA" id="ARBA00004401"/>
    </source>
</evidence>
<comment type="subcellular location">
    <subcellularLocation>
        <location evidence="2">Cell membrane</location>
        <topology evidence="2">Single-pass type II membrane protein</topology>
    </subcellularLocation>
    <subcellularLocation>
        <location evidence="7">Membrane</location>
        <topology evidence="7">Single-pass type II membrane protein</topology>
    </subcellularLocation>
</comment>
<keyword evidence="5 7" id="KW-0378">Hydrolase</keyword>
<dbReference type="Pfam" id="PF10502">
    <property type="entry name" value="Peptidase_S26"/>
    <property type="match status" value="1"/>
</dbReference>
<evidence type="ECO:0000259" key="8">
    <source>
        <dbReference type="Pfam" id="PF10502"/>
    </source>
</evidence>
<dbReference type="CDD" id="cd06530">
    <property type="entry name" value="S26_SPase_I"/>
    <property type="match status" value="1"/>
</dbReference>
<gene>
    <name evidence="9" type="ORF">BXY41_107169</name>
</gene>
<dbReference type="EMBL" id="PTJA01000007">
    <property type="protein sequence ID" value="PPK80240.1"/>
    <property type="molecule type" value="Genomic_DNA"/>
</dbReference>
<dbReference type="PRINTS" id="PR00727">
    <property type="entry name" value="LEADERPTASE"/>
</dbReference>
<keyword evidence="7" id="KW-0645">Protease</keyword>
<comment type="catalytic activity">
    <reaction evidence="1 7">
        <text>Cleavage of hydrophobic, N-terminal signal or leader sequences from secreted and periplasmic proteins.</text>
        <dbReference type="EC" id="3.4.21.89"/>
    </reaction>
</comment>
<reference evidence="9 10" key="1">
    <citation type="submission" date="2018-02" db="EMBL/GenBank/DDBJ databases">
        <title>Genomic Encyclopedia of Archaeal and Bacterial Type Strains, Phase II (KMG-II): from individual species to whole genera.</title>
        <authorList>
            <person name="Goeker M."/>
        </authorList>
    </citation>
    <scope>NUCLEOTIDE SEQUENCE [LARGE SCALE GENOMIC DNA]</scope>
    <source>
        <strain evidence="9 10">DSM 3808</strain>
    </source>
</reference>
<protein>
    <recommendedName>
        <fullName evidence="4 7">Signal peptidase I</fullName>
        <ecNumber evidence="4 7">3.4.21.89</ecNumber>
    </recommendedName>
</protein>
<dbReference type="OrthoDB" id="9802919at2"/>
<dbReference type="GO" id="GO:0006465">
    <property type="term" value="P:signal peptide processing"/>
    <property type="evidence" value="ECO:0007669"/>
    <property type="project" value="InterPro"/>
</dbReference>
<dbReference type="AlphaFoldDB" id="A0A2S6HRJ2"/>
<comment type="similarity">
    <text evidence="3 7">Belongs to the peptidase S26 family.</text>
</comment>
<proteinExistence type="inferred from homology"/>
<dbReference type="InterPro" id="IPR019533">
    <property type="entry name" value="Peptidase_S26"/>
</dbReference>
<comment type="caution">
    <text evidence="9">The sequence shown here is derived from an EMBL/GenBank/DDBJ whole genome shotgun (WGS) entry which is preliminary data.</text>
</comment>
<sequence length="188" mass="21513">MSVKKDSKVEEPLNWKRELFEWLKIIVIAAAIAFFINTFLIANSKVPSGSMETTIMTGDRLIGSRLVYRFGGEPQRGDIIIFDHMTGPGNEEIHLVKRIIGLPGETVDIKNNHVYINQSQTPLEEPYLREPMESEDYHFTVPAGCYLMLGDNRNNSADARYWSDPYVPEDKILAKVLFRYYPGIKKIS</sequence>
<dbReference type="InterPro" id="IPR019757">
    <property type="entry name" value="Pept_S26A_signal_pept_1_Lys-AS"/>
</dbReference>
<dbReference type="GO" id="GO:0004252">
    <property type="term" value="F:serine-type endopeptidase activity"/>
    <property type="evidence" value="ECO:0007669"/>
    <property type="project" value="InterPro"/>
</dbReference>
<keyword evidence="7" id="KW-0812">Transmembrane</keyword>
<evidence type="ECO:0000256" key="1">
    <source>
        <dbReference type="ARBA" id="ARBA00000677"/>
    </source>
</evidence>
<evidence type="ECO:0000256" key="3">
    <source>
        <dbReference type="ARBA" id="ARBA00009370"/>
    </source>
</evidence>
<dbReference type="EC" id="3.4.21.89" evidence="4 7"/>
<keyword evidence="7" id="KW-1133">Transmembrane helix</keyword>
<dbReference type="Proteomes" id="UP000237749">
    <property type="component" value="Unassembled WGS sequence"/>
</dbReference>
<dbReference type="SUPFAM" id="SSF51306">
    <property type="entry name" value="LexA/Signal peptidase"/>
    <property type="match status" value="1"/>
</dbReference>
<name>A0A2S6HRJ2_9FIRM</name>
<feature type="domain" description="Peptidase S26" evidence="8">
    <location>
        <begin position="20"/>
        <end position="181"/>
    </location>
</feature>
<evidence type="ECO:0000256" key="6">
    <source>
        <dbReference type="PIRSR" id="PIRSR600223-1"/>
    </source>
</evidence>
<dbReference type="RefSeq" id="WP_104437561.1">
    <property type="nucleotide sequence ID" value="NZ_PTJA01000007.1"/>
</dbReference>
<dbReference type="Gene3D" id="2.10.109.10">
    <property type="entry name" value="Umud Fragment, subunit A"/>
    <property type="match status" value="1"/>
</dbReference>
<dbReference type="InterPro" id="IPR000223">
    <property type="entry name" value="Pept_S26A_signal_pept_1"/>
</dbReference>
<dbReference type="PROSITE" id="PS00760">
    <property type="entry name" value="SPASE_I_2"/>
    <property type="match status" value="1"/>
</dbReference>
<organism evidence="9 10">
    <name type="scientific">Lacrimispora xylanisolvens</name>
    <dbReference type="NCBI Taxonomy" id="384636"/>
    <lineage>
        <taxon>Bacteria</taxon>
        <taxon>Bacillati</taxon>
        <taxon>Bacillota</taxon>
        <taxon>Clostridia</taxon>
        <taxon>Lachnospirales</taxon>
        <taxon>Lachnospiraceae</taxon>
        <taxon>Lacrimispora</taxon>
    </lineage>
</organism>
<keyword evidence="10" id="KW-1185">Reference proteome</keyword>
<evidence type="ECO:0000256" key="7">
    <source>
        <dbReference type="RuleBase" id="RU362042"/>
    </source>
</evidence>
<keyword evidence="7" id="KW-0472">Membrane</keyword>
<feature type="active site" evidence="6">
    <location>
        <position position="50"/>
    </location>
</feature>
<evidence type="ECO:0000256" key="4">
    <source>
        <dbReference type="ARBA" id="ARBA00013208"/>
    </source>
</evidence>
<dbReference type="NCBIfam" id="TIGR02227">
    <property type="entry name" value="sigpep_I_bact"/>
    <property type="match status" value="1"/>
</dbReference>
<feature type="active site" evidence="6">
    <location>
        <position position="97"/>
    </location>
</feature>
<dbReference type="GO" id="GO:0005886">
    <property type="term" value="C:plasma membrane"/>
    <property type="evidence" value="ECO:0007669"/>
    <property type="project" value="UniProtKB-SubCell"/>
</dbReference>
<dbReference type="GO" id="GO:0009003">
    <property type="term" value="F:signal peptidase activity"/>
    <property type="evidence" value="ECO:0007669"/>
    <property type="project" value="UniProtKB-EC"/>
</dbReference>
<dbReference type="PANTHER" id="PTHR43390:SF1">
    <property type="entry name" value="CHLOROPLAST PROCESSING PEPTIDASE"/>
    <property type="match status" value="1"/>
</dbReference>
<dbReference type="InterPro" id="IPR036286">
    <property type="entry name" value="LexA/Signal_pep-like_sf"/>
</dbReference>
<evidence type="ECO:0000256" key="5">
    <source>
        <dbReference type="ARBA" id="ARBA00022801"/>
    </source>
</evidence>
<accession>A0A2S6HRJ2</accession>
<dbReference type="PANTHER" id="PTHR43390">
    <property type="entry name" value="SIGNAL PEPTIDASE I"/>
    <property type="match status" value="1"/>
</dbReference>